<proteinExistence type="predicted"/>
<protein>
    <submittedName>
        <fullName evidence="1">Uncharacterized protein</fullName>
    </submittedName>
</protein>
<name>A0A3R6F7Y2_9BACT</name>
<comment type="caution">
    <text evidence="1">The sequence shown here is derived from an EMBL/GenBank/DDBJ whole genome shotgun (WGS) entry which is preliminary data.</text>
</comment>
<evidence type="ECO:0000313" key="1">
    <source>
        <dbReference type="EMBL" id="RHK06435.1"/>
    </source>
</evidence>
<dbReference type="EMBL" id="QRNB01000153">
    <property type="protein sequence ID" value="RHK06435.1"/>
    <property type="molecule type" value="Genomic_DNA"/>
</dbReference>
<gene>
    <name evidence="1" type="ORF">DW079_14485</name>
</gene>
<accession>A0A3R6F7Y2</accession>
<dbReference type="AlphaFoldDB" id="A0A3R6F7Y2"/>
<organism evidence="1 2">
    <name type="scientific">Segatella copri</name>
    <dbReference type="NCBI Taxonomy" id="165179"/>
    <lineage>
        <taxon>Bacteria</taxon>
        <taxon>Pseudomonadati</taxon>
        <taxon>Bacteroidota</taxon>
        <taxon>Bacteroidia</taxon>
        <taxon>Bacteroidales</taxon>
        <taxon>Prevotellaceae</taxon>
        <taxon>Segatella</taxon>
    </lineage>
</organism>
<reference evidence="1 2" key="1">
    <citation type="submission" date="2018-08" db="EMBL/GenBank/DDBJ databases">
        <title>A genome reference for cultivated species of the human gut microbiota.</title>
        <authorList>
            <person name="Zou Y."/>
            <person name="Xue W."/>
            <person name="Luo G."/>
        </authorList>
    </citation>
    <scope>NUCLEOTIDE SEQUENCE [LARGE SCALE GENOMIC DNA]</scope>
    <source>
        <strain evidence="1 2">AF46-2NS</strain>
    </source>
</reference>
<evidence type="ECO:0000313" key="2">
    <source>
        <dbReference type="Proteomes" id="UP000286211"/>
    </source>
</evidence>
<sequence length="79" mass="9382">MYKLEKSPICKVQQIGDLHFLKLHKNQIRQYLMGTVSVLKMDIKGIGFPIPQEKREWICSNKFLYIIRCKLGKNEFEPK</sequence>
<dbReference type="Proteomes" id="UP000286211">
    <property type="component" value="Unassembled WGS sequence"/>
</dbReference>